<dbReference type="InterPro" id="IPR011322">
    <property type="entry name" value="N-reg_PII-like_a/b"/>
</dbReference>
<dbReference type="InterPro" id="IPR004323">
    <property type="entry name" value="Ion_tolerance_CutA"/>
</dbReference>
<dbReference type="Gene3D" id="3.30.70.120">
    <property type="match status" value="1"/>
</dbReference>
<proteinExistence type="inferred from homology"/>
<dbReference type="AlphaFoldDB" id="A0A918R525"/>
<comment type="similarity">
    <text evidence="1">Belongs to the CutA family.</text>
</comment>
<reference evidence="2" key="1">
    <citation type="journal article" date="2014" name="Int. J. Syst. Evol. Microbiol.">
        <title>Complete genome sequence of Corynebacterium casei LMG S-19264T (=DSM 44701T), isolated from a smear-ripened cheese.</title>
        <authorList>
            <consortium name="US DOE Joint Genome Institute (JGI-PGF)"/>
            <person name="Walter F."/>
            <person name="Albersmeier A."/>
            <person name="Kalinowski J."/>
            <person name="Ruckert C."/>
        </authorList>
    </citation>
    <scope>NUCLEOTIDE SEQUENCE</scope>
    <source>
        <strain evidence="2">KCTC 32422</strain>
    </source>
</reference>
<dbReference type="RefSeq" id="WP_229822031.1">
    <property type="nucleotide sequence ID" value="NZ_BMZD01000001.1"/>
</dbReference>
<evidence type="ECO:0000256" key="1">
    <source>
        <dbReference type="ARBA" id="ARBA00010169"/>
    </source>
</evidence>
<accession>A0A918R525</accession>
<sequence>MTDTPPLAGAMIWCPFPDENVARSVAGKVLDERLVACANMLGSTLSLFVWQGSQRQAEETGVLFKTDAVLLDRAVQRIAELHPYQAPAVLGWRCEAGAPATLAWLAELRP</sequence>
<gene>
    <name evidence="2" type="ORF">GCM10011617_01310</name>
</gene>
<dbReference type="EMBL" id="BMZD01000001">
    <property type="protein sequence ID" value="GGZ86453.1"/>
    <property type="molecule type" value="Genomic_DNA"/>
</dbReference>
<dbReference type="Proteomes" id="UP000634139">
    <property type="component" value="Unassembled WGS sequence"/>
</dbReference>
<comment type="caution">
    <text evidence="2">The sequence shown here is derived from an EMBL/GenBank/DDBJ whole genome shotgun (WGS) entry which is preliminary data.</text>
</comment>
<reference evidence="2" key="2">
    <citation type="submission" date="2020-09" db="EMBL/GenBank/DDBJ databases">
        <authorList>
            <person name="Sun Q."/>
            <person name="Kim S."/>
        </authorList>
    </citation>
    <scope>NUCLEOTIDE SEQUENCE</scope>
    <source>
        <strain evidence="2">KCTC 32422</strain>
    </source>
</reference>
<name>A0A918R525_9SPHN</name>
<keyword evidence="3" id="KW-1185">Reference proteome</keyword>
<dbReference type="GO" id="GO:0010038">
    <property type="term" value="P:response to metal ion"/>
    <property type="evidence" value="ECO:0007669"/>
    <property type="project" value="InterPro"/>
</dbReference>
<dbReference type="SUPFAM" id="SSF54913">
    <property type="entry name" value="GlnB-like"/>
    <property type="match status" value="1"/>
</dbReference>
<evidence type="ECO:0000313" key="2">
    <source>
        <dbReference type="EMBL" id="GGZ86453.1"/>
    </source>
</evidence>
<dbReference type="PANTHER" id="PTHR23419:SF8">
    <property type="entry name" value="FI09726P"/>
    <property type="match status" value="1"/>
</dbReference>
<dbReference type="PANTHER" id="PTHR23419">
    <property type="entry name" value="DIVALENT CATION TOLERANCE CUTA-RELATED"/>
    <property type="match status" value="1"/>
</dbReference>
<dbReference type="GO" id="GO:0005507">
    <property type="term" value="F:copper ion binding"/>
    <property type="evidence" value="ECO:0007669"/>
    <property type="project" value="TreeGrafter"/>
</dbReference>
<organism evidence="2 3">
    <name type="scientific">Novosphingobium arvoryzae</name>
    <dbReference type="NCBI Taxonomy" id="1256514"/>
    <lineage>
        <taxon>Bacteria</taxon>
        <taxon>Pseudomonadati</taxon>
        <taxon>Pseudomonadota</taxon>
        <taxon>Alphaproteobacteria</taxon>
        <taxon>Sphingomonadales</taxon>
        <taxon>Sphingomonadaceae</taxon>
        <taxon>Novosphingobium</taxon>
    </lineage>
</organism>
<protein>
    <submittedName>
        <fullName evidence="2">Divalent-cation tolerance protein CutA</fullName>
    </submittedName>
</protein>
<dbReference type="InterPro" id="IPR015867">
    <property type="entry name" value="N-reg_PII/ATP_PRibTrfase_C"/>
</dbReference>
<dbReference type="Pfam" id="PF03091">
    <property type="entry name" value="CutA1"/>
    <property type="match status" value="1"/>
</dbReference>
<evidence type="ECO:0000313" key="3">
    <source>
        <dbReference type="Proteomes" id="UP000634139"/>
    </source>
</evidence>